<comment type="catalytic activity">
    <reaction evidence="1">
        <text>S-ubiquitinyl-[E2 ubiquitin-conjugating enzyme]-L-cysteine + [acceptor protein]-L-lysine = [E2 ubiquitin-conjugating enzyme]-L-cysteine + N(6)-ubiquitinyl-[acceptor protein]-L-lysine.</text>
        <dbReference type="EC" id="2.3.2.27"/>
    </reaction>
</comment>
<reference evidence="7 8" key="1">
    <citation type="submission" date="2022-12" db="EMBL/GenBank/DDBJ databases">
        <title>Chromosome-scale assembly of the Ensete ventricosum genome.</title>
        <authorList>
            <person name="Dussert Y."/>
            <person name="Stocks J."/>
            <person name="Wendawek A."/>
            <person name="Woldeyes F."/>
            <person name="Nichols R.A."/>
            <person name="Borrell J.S."/>
        </authorList>
    </citation>
    <scope>NUCLEOTIDE SEQUENCE [LARGE SCALE GENOMIC DNA]</scope>
    <source>
        <strain evidence="8">cv. Maze</strain>
        <tissue evidence="7">Seeds</tissue>
    </source>
</reference>
<dbReference type="Pfam" id="PF04564">
    <property type="entry name" value="U-box"/>
    <property type="match status" value="1"/>
</dbReference>
<keyword evidence="4" id="KW-0808">Transferase</keyword>
<evidence type="ECO:0000256" key="3">
    <source>
        <dbReference type="ARBA" id="ARBA00012483"/>
    </source>
</evidence>
<dbReference type="CDD" id="cd16664">
    <property type="entry name" value="RING-Ubox_PUB"/>
    <property type="match status" value="1"/>
</dbReference>
<dbReference type="InterPro" id="IPR000225">
    <property type="entry name" value="Armadillo"/>
</dbReference>
<comment type="caution">
    <text evidence="7">The sequence shown here is derived from an EMBL/GenBank/DDBJ whole genome shotgun (WGS) entry which is preliminary data.</text>
</comment>
<evidence type="ECO:0000256" key="5">
    <source>
        <dbReference type="ARBA" id="ARBA00022786"/>
    </source>
</evidence>
<organism evidence="7 8">
    <name type="scientific">Ensete ventricosum</name>
    <name type="common">Abyssinian banana</name>
    <name type="synonym">Musa ensete</name>
    <dbReference type="NCBI Taxonomy" id="4639"/>
    <lineage>
        <taxon>Eukaryota</taxon>
        <taxon>Viridiplantae</taxon>
        <taxon>Streptophyta</taxon>
        <taxon>Embryophyta</taxon>
        <taxon>Tracheophyta</taxon>
        <taxon>Spermatophyta</taxon>
        <taxon>Magnoliopsida</taxon>
        <taxon>Liliopsida</taxon>
        <taxon>Zingiberales</taxon>
        <taxon>Musaceae</taxon>
        <taxon>Ensete</taxon>
    </lineage>
</organism>
<dbReference type="AlphaFoldDB" id="A0AAV8PIV7"/>
<keyword evidence="5" id="KW-0833">Ubl conjugation pathway</keyword>
<accession>A0AAV8PIV7</accession>
<dbReference type="FunFam" id="3.30.40.10:FF:000382">
    <property type="entry name" value="RING-type E3 ubiquitin transferase"/>
    <property type="match status" value="1"/>
</dbReference>
<dbReference type="EC" id="2.3.2.27" evidence="3"/>
<evidence type="ECO:0000256" key="2">
    <source>
        <dbReference type="ARBA" id="ARBA00004906"/>
    </source>
</evidence>
<dbReference type="Gene3D" id="1.25.10.10">
    <property type="entry name" value="Leucine-rich Repeat Variant"/>
    <property type="match status" value="1"/>
</dbReference>
<dbReference type="InterPro" id="IPR011989">
    <property type="entry name" value="ARM-like"/>
</dbReference>
<dbReference type="SUPFAM" id="SSF57850">
    <property type="entry name" value="RING/U-box"/>
    <property type="match status" value="1"/>
</dbReference>
<gene>
    <name evidence="7" type="ORF">OPV22_013910</name>
</gene>
<evidence type="ECO:0000256" key="4">
    <source>
        <dbReference type="ARBA" id="ARBA00022679"/>
    </source>
</evidence>
<dbReference type="GO" id="GO:0061630">
    <property type="term" value="F:ubiquitin protein ligase activity"/>
    <property type="evidence" value="ECO:0007669"/>
    <property type="project" value="UniProtKB-EC"/>
</dbReference>
<dbReference type="InterPro" id="IPR003613">
    <property type="entry name" value="Ubox_domain"/>
</dbReference>
<dbReference type="SUPFAM" id="SSF48371">
    <property type="entry name" value="ARM repeat"/>
    <property type="match status" value="1"/>
</dbReference>
<feature type="domain" description="U-box" evidence="6">
    <location>
        <begin position="345"/>
        <end position="419"/>
    </location>
</feature>
<dbReference type="SMART" id="SM00185">
    <property type="entry name" value="ARM"/>
    <property type="match status" value="3"/>
</dbReference>
<comment type="pathway">
    <text evidence="2">Protein modification; protein ubiquitination.</text>
</comment>
<dbReference type="InterPro" id="IPR013083">
    <property type="entry name" value="Znf_RING/FYVE/PHD"/>
</dbReference>
<evidence type="ECO:0000313" key="8">
    <source>
        <dbReference type="Proteomes" id="UP001222027"/>
    </source>
</evidence>
<dbReference type="EMBL" id="JAQQAF010000004">
    <property type="protein sequence ID" value="KAJ8492189.1"/>
    <property type="molecule type" value="Genomic_DNA"/>
</dbReference>
<dbReference type="InterPro" id="IPR045210">
    <property type="entry name" value="RING-Ubox_PUB"/>
</dbReference>
<dbReference type="GO" id="GO:0016567">
    <property type="term" value="P:protein ubiquitination"/>
    <property type="evidence" value="ECO:0007669"/>
    <property type="project" value="InterPro"/>
</dbReference>
<evidence type="ECO:0000259" key="6">
    <source>
        <dbReference type="PROSITE" id="PS51698"/>
    </source>
</evidence>
<keyword evidence="8" id="KW-1185">Reference proteome</keyword>
<dbReference type="SMART" id="SM00504">
    <property type="entry name" value="Ubox"/>
    <property type="match status" value="1"/>
</dbReference>
<dbReference type="Proteomes" id="UP001222027">
    <property type="component" value="Unassembled WGS sequence"/>
</dbReference>
<dbReference type="PROSITE" id="PS51698">
    <property type="entry name" value="U_BOX"/>
    <property type="match status" value="1"/>
</dbReference>
<protein>
    <recommendedName>
        <fullName evidence="3">RING-type E3 ubiquitin transferase</fullName>
        <ecNumber evidence="3">2.3.2.27</ecNumber>
    </recommendedName>
</protein>
<dbReference type="InterPro" id="IPR016024">
    <property type="entry name" value="ARM-type_fold"/>
</dbReference>
<proteinExistence type="predicted"/>
<sequence length="773" mass="85095">MPTSGRADLDEGLRRCIPLFSSPHSRLRLVQVGNRSIGDVTPDPSASGIRSGLHWSCRHASPLASSEFENTWRKEAPIIGFRYLNDRMIIFGSFWMGNDVVGVVIELQDHYNVKVNSSICLQLTKILDRINLVLPAIESARPGCTSGILELCSLNNLIDKAKLLLQHNAESSNLYLAITGEATLARCERIRSSLIQSLHQLHNMVPPSLASKVILEEAGRALLDLLPQTGSSEDVEFEAFQIAASRLKLTSPKDILIERRSLNKLLDKLNGSGTEKEKILNYFLYLLKKHGKNVRQHNHEHKENGNAGSKNFVARHINSTSNTGSSANNVEPSDQGSTDICQAAVPPEEFCCPISSRLMYDPVVIASGQTYEKMCIEKWFAEGHDTCPKTRRKLANLSMVPNSCMKDLISNWCMKHGINVPESCSRCSPLDLGGWEPSHGYSISSLKNVSVALLDGGKEVDHVKSLLESNDVGSHAMPCNAFAEALISFLKNAREAADVQAMKIGSQLLLAFGSENRVKISSWTEDALKLLISFLDTEISTEALMLRQKLAKNPISRSNILAFDVVTSIIKLLDSEDAEVLGISLKFFLDLSVDKDAKSYLISSGCITKLASLLTDRKLTHLCLEIIQNLSGDEEGAMLVAEVSGGLASIIELLDTGSKEEQEHAVAILCSMCSQSYENCLLVMDEGVIPALVKISVSGNVNGRDISTRLLHILRDVRCSDRFVTSYMISESKPESAATTVEHSAKEDSISRYVGFFGRKMWFFSKHRLVTPC</sequence>
<dbReference type="Gene3D" id="3.30.40.10">
    <property type="entry name" value="Zinc/RING finger domain, C3HC4 (zinc finger)"/>
    <property type="match status" value="1"/>
</dbReference>
<dbReference type="PANTHER" id="PTHR23315">
    <property type="entry name" value="U BOX DOMAIN-CONTAINING"/>
    <property type="match status" value="1"/>
</dbReference>
<evidence type="ECO:0000313" key="7">
    <source>
        <dbReference type="EMBL" id="KAJ8492189.1"/>
    </source>
</evidence>
<name>A0AAV8PIV7_ENSVE</name>
<dbReference type="Pfam" id="PF05804">
    <property type="entry name" value="KAP"/>
    <property type="match status" value="1"/>
</dbReference>
<evidence type="ECO:0000256" key="1">
    <source>
        <dbReference type="ARBA" id="ARBA00000900"/>
    </source>
</evidence>
<dbReference type="PANTHER" id="PTHR23315:SF240">
    <property type="entry name" value="U-BOX DOMAIN-CONTAINING PROTEIN 5"/>
    <property type="match status" value="1"/>
</dbReference>